<evidence type="ECO:0000313" key="2">
    <source>
        <dbReference type="Proteomes" id="UP000078555"/>
    </source>
</evidence>
<protein>
    <submittedName>
        <fullName evidence="1">Uncharacterized protein</fullName>
    </submittedName>
</protein>
<reference evidence="2" key="1">
    <citation type="submission" date="2016-05" db="EMBL/GenBank/DDBJ databases">
        <authorList>
            <person name="Naeem Raeece"/>
        </authorList>
    </citation>
    <scope>NUCLEOTIDE SEQUENCE [LARGE SCALE GENOMIC DNA]</scope>
</reference>
<organism evidence="1 2">
    <name type="scientific">Plasmodium ovale wallikeri</name>
    <dbReference type="NCBI Taxonomy" id="864142"/>
    <lineage>
        <taxon>Eukaryota</taxon>
        <taxon>Sar</taxon>
        <taxon>Alveolata</taxon>
        <taxon>Apicomplexa</taxon>
        <taxon>Aconoidasida</taxon>
        <taxon>Haemosporida</taxon>
        <taxon>Plasmodiidae</taxon>
        <taxon>Plasmodium</taxon>
        <taxon>Plasmodium (Plasmodium)</taxon>
    </lineage>
</organism>
<name>A0A1A9A203_PLAOA</name>
<keyword evidence="2" id="KW-1185">Reference proteome</keyword>
<dbReference type="EMBL" id="FLRD01000159">
    <property type="protein sequence ID" value="SBT50168.1"/>
    <property type="molecule type" value="Genomic_DNA"/>
</dbReference>
<gene>
    <name evidence="1" type="ORF">POVWA1_060940</name>
</gene>
<dbReference type="AlphaFoldDB" id="A0A1A9A203"/>
<evidence type="ECO:0000313" key="1">
    <source>
        <dbReference type="EMBL" id="SBT50168.1"/>
    </source>
</evidence>
<accession>A0A1A9A203</accession>
<dbReference type="Proteomes" id="UP000078555">
    <property type="component" value="Unassembled WGS sequence"/>
</dbReference>
<sequence length="79" mass="8752">MEQGRARYETAKKIIAANSVNKIQPNDLTSNCGTRRYAAVRGSTRQYAAVRGSTRQYVAVRAISANERENTQLCTASEQ</sequence>
<proteinExistence type="predicted"/>